<feature type="domain" description="ABC transporter" evidence="6">
    <location>
        <begin position="7"/>
        <end position="241"/>
    </location>
</feature>
<dbReference type="InterPro" id="IPR050166">
    <property type="entry name" value="ABC_transporter_ATP-bind"/>
</dbReference>
<dbReference type="InterPro" id="IPR017871">
    <property type="entry name" value="ABC_transporter-like_CS"/>
</dbReference>
<evidence type="ECO:0000256" key="4">
    <source>
        <dbReference type="ARBA" id="ARBA00022741"/>
    </source>
</evidence>
<dbReference type="InterPro" id="IPR003593">
    <property type="entry name" value="AAA+_ATPase"/>
</dbReference>
<evidence type="ECO:0000256" key="2">
    <source>
        <dbReference type="ARBA" id="ARBA00022448"/>
    </source>
</evidence>
<dbReference type="PROSITE" id="PS00211">
    <property type="entry name" value="ABC_TRANSPORTER_1"/>
    <property type="match status" value="1"/>
</dbReference>
<dbReference type="EC" id="3.6.3.-" evidence="7"/>
<dbReference type="Proteomes" id="UP000318542">
    <property type="component" value="Unassembled WGS sequence"/>
</dbReference>
<accession>A0A554WVQ0</accession>
<dbReference type="OrthoDB" id="8683598at2"/>
<keyword evidence="7" id="KW-0378">Hydrolase</keyword>
<evidence type="ECO:0000256" key="1">
    <source>
        <dbReference type="ARBA" id="ARBA00005417"/>
    </source>
</evidence>
<keyword evidence="3" id="KW-1003">Cell membrane</keyword>
<name>A0A554WVQ0_9BURK</name>
<dbReference type="Gene3D" id="3.40.50.300">
    <property type="entry name" value="P-loop containing nucleotide triphosphate hydrolases"/>
    <property type="match status" value="1"/>
</dbReference>
<sequence length="272" mass="29224">MAAAAAIELLDIACTFAGHGTAGQRYTAVEHVSLTVGAGEFVSVVGPTGCGKSTLLNVAAGLLAPSRGTVRCFGAPLTGLNRRAGYMFQAESLMPWRTALGNVMAGLEFRGVPAAEARAQAEAWLRRVGLGAFGDRYPHQMSGGMRKRASLAQTLVLDPDIILMDEPFSALDIQTRQLMENELLALWSAKRKAVLFITHDLDEAIALSDRVVVMSAGPAARPIGDFTIDLPRPRDVAEIKMTPRFLDLHAAIWGVLREEVLKGYQQQLGRAA</sequence>
<dbReference type="SMART" id="SM00382">
    <property type="entry name" value="AAA"/>
    <property type="match status" value="1"/>
</dbReference>
<evidence type="ECO:0000259" key="6">
    <source>
        <dbReference type="PROSITE" id="PS50893"/>
    </source>
</evidence>
<keyword evidence="5 7" id="KW-0067">ATP-binding</keyword>
<dbReference type="AlphaFoldDB" id="A0A554WVQ0"/>
<keyword evidence="3" id="KW-0472">Membrane</keyword>
<reference evidence="7 8" key="1">
    <citation type="submission" date="2019-07" db="EMBL/GenBank/DDBJ databases">
        <title>Tepidimonas thermarum AA-1 draft genome.</title>
        <authorList>
            <person name="Da Costa M.S."/>
            <person name="Froufe H.J.C."/>
            <person name="Egas C."/>
            <person name="Albuquerque L."/>
        </authorList>
    </citation>
    <scope>NUCLEOTIDE SEQUENCE [LARGE SCALE GENOMIC DNA]</scope>
    <source>
        <strain evidence="7 8">AA-1</strain>
    </source>
</reference>
<protein>
    <submittedName>
        <fullName evidence="7">Bicarbonate transport ATP-binding protein CmpD</fullName>
        <ecNumber evidence="7">3.6.3.-</ecNumber>
    </submittedName>
</protein>
<keyword evidence="4" id="KW-0547">Nucleotide-binding</keyword>
<evidence type="ECO:0000313" key="8">
    <source>
        <dbReference type="Proteomes" id="UP000318542"/>
    </source>
</evidence>
<dbReference type="Pfam" id="PF00005">
    <property type="entry name" value="ABC_tran"/>
    <property type="match status" value="1"/>
</dbReference>
<comment type="caution">
    <text evidence="7">The sequence shown here is derived from an EMBL/GenBank/DDBJ whole genome shotgun (WGS) entry which is preliminary data.</text>
</comment>
<dbReference type="InterPro" id="IPR027417">
    <property type="entry name" value="P-loop_NTPase"/>
</dbReference>
<dbReference type="InterPro" id="IPR003439">
    <property type="entry name" value="ABC_transporter-like_ATP-bd"/>
</dbReference>
<dbReference type="PROSITE" id="PS50893">
    <property type="entry name" value="ABC_TRANSPORTER_2"/>
    <property type="match status" value="1"/>
</dbReference>
<dbReference type="GO" id="GO:0016887">
    <property type="term" value="F:ATP hydrolysis activity"/>
    <property type="evidence" value="ECO:0007669"/>
    <property type="project" value="InterPro"/>
</dbReference>
<comment type="similarity">
    <text evidence="1">Belongs to the ABC transporter superfamily.</text>
</comment>
<evidence type="ECO:0000256" key="3">
    <source>
        <dbReference type="ARBA" id="ARBA00022475"/>
    </source>
</evidence>
<keyword evidence="8" id="KW-1185">Reference proteome</keyword>
<dbReference type="RefSeq" id="WP_143904441.1">
    <property type="nucleotide sequence ID" value="NZ_VJOL01000084.1"/>
</dbReference>
<keyword evidence="2" id="KW-0813">Transport</keyword>
<dbReference type="SUPFAM" id="SSF52540">
    <property type="entry name" value="P-loop containing nucleoside triphosphate hydrolases"/>
    <property type="match status" value="1"/>
</dbReference>
<evidence type="ECO:0000313" key="7">
    <source>
        <dbReference type="EMBL" id="TSE27656.1"/>
    </source>
</evidence>
<dbReference type="PANTHER" id="PTHR42788:SF13">
    <property type="entry name" value="ALIPHATIC SULFONATES IMPORT ATP-BINDING PROTEIN SSUB"/>
    <property type="match status" value="1"/>
</dbReference>
<organism evidence="7 8">
    <name type="scientific">Tepidimonas thermarum</name>
    <dbReference type="NCBI Taxonomy" id="335431"/>
    <lineage>
        <taxon>Bacteria</taxon>
        <taxon>Pseudomonadati</taxon>
        <taxon>Pseudomonadota</taxon>
        <taxon>Betaproteobacteria</taxon>
        <taxon>Burkholderiales</taxon>
        <taxon>Tepidimonas</taxon>
    </lineage>
</organism>
<dbReference type="CDD" id="cd03293">
    <property type="entry name" value="ABC_NrtD_SsuB_transporters"/>
    <property type="match status" value="1"/>
</dbReference>
<proteinExistence type="inferred from homology"/>
<evidence type="ECO:0000256" key="5">
    <source>
        <dbReference type="ARBA" id="ARBA00022840"/>
    </source>
</evidence>
<dbReference type="EMBL" id="VJOL01000084">
    <property type="protein sequence ID" value="TSE27656.1"/>
    <property type="molecule type" value="Genomic_DNA"/>
</dbReference>
<dbReference type="GO" id="GO:0005524">
    <property type="term" value="F:ATP binding"/>
    <property type="evidence" value="ECO:0007669"/>
    <property type="project" value="UniProtKB-KW"/>
</dbReference>
<dbReference type="PANTHER" id="PTHR42788">
    <property type="entry name" value="TAURINE IMPORT ATP-BINDING PROTEIN-RELATED"/>
    <property type="match status" value="1"/>
</dbReference>
<gene>
    <name evidence="7" type="primary">cmpD_1</name>
    <name evidence="7" type="ORF">Tther_02517</name>
</gene>